<dbReference type="Gene3D" id="3.40.50.12780">
    <property type="entry name" value="N-terminal domain of ligase-like"/>
    <property type="match status" value="1"/>
</dbReference>
<evidence type="ECO:0000313" key="4">
    <source>
        <dbReference type="EMBL" id="KAF8821790.1"/>
    </source>
</evidence>
<name>A0ABQ7JCZ6_9APIC</name>
<keyword evidence="5" id="KW-1185">Reference proteome</keyword>
<evidence type="ECO:0000313" key="5">
    <source>
        <dbReference type="Proteomes" id="UP000823046"/>
    </source>
</evidence>
<evidence type="ECO:0000259" key="3">
    <source>
        <dbReference type="Pfam" id="PF00501"/>
    </source>
</evidence>
<dbReference type="Pfam" id="PF00501">
    <property type="entry name" value="AMP-binding"/>
    <property type="match status" value="1"/>
</dbReference>
<comment type="caution">
    <text evidence="4">The sequence shown here is derived from an EMBL/GenBank/DDBJ whole genome shotgun (WGS) entry which is preliminary data.</text>
</comment>
<accession>A0ABQ7JCZ6</accession>
<evidence type="ECO:0000256" key="2">
    <source>
        <dbReference type="ARBA" id="ARBA00022598"/>
    </source>
</evidence>
<dbReference type="PANTHER" id="PTHR24096:SF149">
    <property type="entry name" value="AMP-BINDING DOMAIN-CONTAINING PROTEIN-RELATED"/>
    <property type="match status" value="1"/>
</dbReference>
<sequence length="548" mass="62517">MAAFPNTPKLAIASGPSLTVWTLDREKKQFQPKNFSREALFSLSEYAIQNILSILNTTHLKGIRILHHMTKNSLEEIILRLAAFNSGYVPVTVNWQADNLQTSIYKAACTKCQAIFCDEDVEDRDMEYLKNYFRKTKHVLRISEVLPSILFQTSTISHPIFEKHWENHKNSKKEDSSEEIIVFTSGTTALPKGVLLTFGNFNTTLKSFEDAFDMKEGDDSNSSFLILIITNPLHHVNSTAFCRWFLSRRNCALHLFEKYSSSYWKELCSIITYYQHLNIFFKAIIPLVSKHIEFLYELVQTASFFVESSSSSFHQLQEKVSPSNIIFALGSGPVGPSTISKFQKLFDGKLPLIRFGSTESCLQICATPLHLTTQELYKILKRGWEFSTAEGLQKGYYIGRPHQGITAMKIVKSTDKSHEKFMVECGIGETGYIICKGENMMQSYVNLDSWPFSMDGWYLGLGDIGYTLMGEEEGAPLEFFWLSRDSELLIKGGVNYSFLQINEEMKRILFDFYGLASPQVDVAAIGKQCMFTLMHSSICKQNFYEKNE</sequence>
<gene>
    <name evidence="4" type="ORF">IE077_001570</name>
</gene>
<dbReference type="InterPro" id="IPR000873">
    <property type="entry name" value="AMP-dep_synth/lig_dom"/>
</dbReference>
<organism evidence="4 5">
    <name type="scientific">Cardiosporidium cionae</name>
    <dbReference type="NCBI Taxonomy" id="476202"/>
    <lineage>
        <taxon>Eukaryota</taxon>
        <taxon>Sar</taxon>
        <taxon>Alveolata</taxon>
        <taxon>Apicomplexa</taxon>
        <taxon>Aconoidasida</taxon>
        <taxon>Nephromycida</taxon>
        <taxon>Cardiosporidium</taxon>
    </lineage>
</organism>
<dbReference type="Proteomes" id="UP000823046">
    <property type="component" value="Unassembled WGS sequence"/>
</dbReference>
<comment type="similarity">
    <text evidence="1">Belongs to the ATP-dependent AMP-binding enzyme family.</text>
</comment>
<dbReference type="EMBL" id="JADAQX010000126">
    <property type="protein sequence ID" value="KAF8821790.1"/>
    <property type="molecule type" value="Genomic_DNA"/>
</dbReference>
<keyword evidence="2" id="KW-0436">Ligase</keyword>
<reference evidence="4 5" key="1">
    <citation type="journal article" date="2020" name="bioRxiv">
        <title>Metabolic contributions of an alphaproteobacterial endosymbiont in the apicomplexan Cardiosporidium cionae.</title>
        <authorList>
            <person name="Hunter E.S."/>
            <person name="Paight C.J."/>
            <person name="Lane C.E."/>
        </authorList>
    </citation>
    <scope>NUCLEOTIDE SEQUENCE [LARGE SCALE GENOMIC DNA]</scope>
    <source>
        <strain evidence="4">ESH_2018</strain>
    </source>
</reference>
<feature type="domain" description="AMP-dependent synthetase/ligase" evidence="3">
    <location>
        <begin position="69"/>
        <end position="444"/>
    </location>
</feature>
<dbReference type="PANTHER" id="PTHR24096">
    <property type="entry name" value="LONG-CHAIN-FATTY-ACID--COA LIGASE"/>
    <property type="match status" value="1"/>
</dbReference>
<protein>
    <recommendedName>
        <fullName evidence="3">AMP-dependent synthetase/ligase domain-containing protein</fullName>
    </recommendedName>
</protein>
<proteinExistence type="inferred from homology"/>
<evidence type="ECO:0000256" key="1">
    <source>
        <dbReference type="ARBA" id="ARBA00006432"/>
    </source>
</evidence>
<dbReference type="InterPro" id="IPR042099">
    <property type="entry name" value="ANL_N_sf"/>
</dbReference>
<dbReference type="SUPFAM" id="SSF56801">
    <property type="entry name" value="Acetyl-CoA synthetase-like"/>
    <property type="match status" value="1"/>
</dbReference>